<proteinExistence type="predicted"/>
<sequence>MKTLNLLSLVFLFFIWGCNNTKPDESIPEIESKTTIEKPNSNPVVESSTIEKKENTKKSAKKGDHTSTDFRERLKATEPATKAEFQNWLPESLGELTRIAFTKTRISQDDIASAGAIYKNGDVKKLELSIVDGASKDGLLAINSHYIAHNSELSSTNPSGYEKTYVHKGLKALETYVKDNNFYRILLFHNTRFGITIESYGLSHDELWSIIEQIKFETLNEL</sequence>
<name>A0A2S0HXY0_9FLAO</name>
<keyword evidence="3" id="KW-1185">Reference proteome</keyword>
<accession>A0A2S0HXY0</accession>
<protein>
    <submittedName>
        <fullName evidence="2">Uncharacterized protein</fullName>
    </submittedName>
</protein>
<gene>
    <name evidence="2" type="ORF">C5O00_10210</name>
</gene>
<evidence type="ECO:0000313" key="3">
    <source>
        <dbReference type="Proteomes" id="UP000238442"/>
    </source>
</evidence>
<evidence type="ECO:0000256" key="1">
    <source>
        <dbReference type="SAM" id="MobiDB-lite"/>
    </source>
</evidence>
<evidence type="ECO:0000313" key="2">
    <source>
        <dbReference type="EMBL" id="AVI51519.1"/>
    </source>
</evidence>
<feature type="compositionally biased region" description="Basic and acidic residues" evidence="1">
    <location>
        <begin position="49"/>
        <end position="70"/>
    </location>
</feature>
<dbReference type="Proteomes" id="UP000238442">
    <property type="component" value="Chromosome"/>
</dbReference>
<dbReference type="AlphaFoldDB" id="A0A2S0HXY0"/>
<dbReference type="KEGG" id="aue:C5O00_10210"/>
<feature type="region of interest" description="Disordered" evidence="1">
    <location>
        <begin position="34"/>
        <end position="70"/>
    </location>
</feature>
<feature type="compositionally biased region" description="Polar residues" evidence="1">
    <location>
        <begin position="37"/>
        <end position="48"/>
    </location>
</feature>
<dbReference type="OrthoDB" id="1177971at2"/>
<dbReference type="EMBL" id="CP027062">
    <property type="protein sequence ID" value="AVI51519.1"/>
    <property type="molecule type" value="Genomic_DNA"/>
</dbReference>
<reference evidence="2 3" key="1">
    <citation type="submission" date="2018-02" db="EMBL/GenBank/DDBJ databases">
        <title>Genomic analysis of the strain RR4-38 isolated from a seawater recirculating aquaculture system.</title>
        <authorList>
            <person name="Kim Y.-S."/>
            <person name="Jang Y.H."/>
            <person name="Kim K.-H."/>
        </authorList>
    </citation>
    <scope>NUCLEOTIDE SEQUENCE [LARGE SCALE GENOMIC DNA]</scope>
    <source>
        <strain evidence="2 3">RR4-38</strain>
    </source>
</reference>
<dbReference type="RefSeq" id="WP_105216759.1">
    <property type="nucleotide sequence ID" value="NZ_CP027062.1"/>
</dbReference>
<organism evidence="2 3">
    <name type="scientific">Pukyongia salina</name>
    <dbReference type="NCBI Taxonomy" id="2094025"/>
    <lineage>
        <taxon>Bacteria</taxon>
        <taxon>Pseudomonadati</taxon>
        <taxon>Bacteroidota</taxon>
        <taxon>Flavobacteriia</taxon>
        <taxon>Flavobacteriales</taxon>
        <taxon>Flavobacteriaceae</taxon>
        <taxon>Pukyongia</taxon>
    </lineage>
</organism>